<feature type="non-terminal residue" evidence="5">
    <location>
        <position position="1"/>
    </location>
</feature>
<keyword evidence="1 2" id="KW-0694">RNA-binding</keyword>
<keyword evidence="6" id="KW-1185">Reference proteome</keyword>
<organism evidence="5 6">
    <name type="scientific">Brassica napus</name>
    <name type="common">Rape</name>
    <dbReference type="NCBI Taxonomy" id="3708"/>
    <lineage>
        <taxon>Eukaryota</taxon>
        <taxon>Viridiplantae</taxon>
        <taxon>Streptophyta</taxon>
        <taxon>Embryophyta</taxon>
        <taxon>Tracheophyta</taxon>
        <taxon>Spermatophyta</taxon>
        <taxon>Magnoliopsida</taxon>
        <taxon>eudicotyledons</taxon>
        <taxon>Gunneridae</taxon>
        <taxon>Pentapetalae</taxon>
        <taxon>rosids</taxon>
        <taxon>malvids</taxon>
        <taxon>Brassicales</taxon>
        <taxon>Brassicaceae</taxon>
        <taxon>Brassiceae</taxon>
        <taxon>Brassica</taxon>
    </lineage>
</organism>
<dbReference type="SUPFAM" id="SSF46785">
    <property type="entry name" value="Winged helix' DNA-binding domain"/>
    <property type="match status" value="1"/>
</dbReference>
<feature type="domain" description="HTH La-type RNA-binding" evidence="4">
    <location>
        <begin position="273"/>
        <end position="363"/>
    </location>
</feature>
<proteinExistence type="predicted"/>
<dbReference type="Proteomes" id="UP000824890">
    <property type="component" value="Unassembled WGS sequence"/>
</dbReference>
<evidence type="ECO:0000256" key="2">
    <source>
        <dbReference type="PROSITE-ProRule" id="PRU00332"/>
    </source>
</evidence>
<feature type="region of interest" description="Disordered" evidence="3">
    <location>
        <begin position="54"/>
        <end position="126"/>
    </location>
</feature>
<dbReference type="CDD" id="cd07323">
    <property type="entry name" value="LAM"/>
    <property type="match status" value="1"/>
</dbReference>
<comment type="caution">
    <text evidence="5">The sequence shown here is derived from an EMBL/GenBank/DDBJ whole genome shotgun (WGS) entry which is preliminary data.</text>
</comment>
<dbReference type="PROSITE" id="PS50961">
    <property type="entry name" value="HTH_LA"/>
    <property type="match status" value="1"/>
</dbReference>
<dbReference type="Pfam" id="PF21071">
    <property type="entry name" value="LARP1_HEAT"/>
    <property type="match status" value="1"/>
</dbReference>
<evidence type="ECO:0000259" key="4">
    <source>
        <dbReference type="PROSITE" id="PS50961"/>
    </source>
</evidence>
<dbReference type="PANTHER" id="PTHR22792">
    <property type="entry name" value="LUPUS LA PROTEIN-RELATED"/>
    <property type="match status" value="1"/>
</dbReference>
<evidence type="ECO:0000313" key="6">
    <source>
        <dbReference type="Proteomes" id="UP000824890"/>
    </source>
</evidence>
<dbReference type="SMART" id="SM00684">
    <property type="entry name" value="DM15"/>
    <property type="match status" value="3"/>
</dbReference>
<feature type="region of interest" description="Disordered" evidence="3">
    <location>
        <begin position="163"/>
        <end position="186"/>
    </location>
</feature>
<dbReference type="InterPro" id="IPR036390">
    <property type="entry name" value="WH_DNA-bd_sf"/>
</dbReference>
<dbReference type="Gene3D" id="1.10.10.10">
    <property type="entry name" value="Winged helix-like DNA-binding domain superfamily/Winged helix DNA-binding domain"/>
    <property type="match status" value="1"/>
</dbReference>
<dbReference type="InterPro" id="IPR045180">
    <property type="entry name" value="La_dom_prot"/>
</dbReference>
<feature type="compositionally biased region" description="Basic residues" evidence="3">
    <location>
        <begin position="540"/>
        <end position="549"/>
    </location>
</feature>
<name>A0ABQ7XWF9_BRANA</name>
<feature type="region of interest" description="Disordered" evidence="3">
    <location>
        <begin position="361"/>
        <end position="418"/>
    </location>
</feature>
<dbReference type="EMBL" id="JAGKQM010000019">
    <property type="protein sequence ID" value="KAH0860282.1"/>
    <property type="molecule type" value="Genomic_DNA"/>
</dbReference>
<feature type="compositionally biased region" description="Basic and acidic residues" evidence="3">
    <location>
        <begin position="508"/>
        <end position="517"/>
    </location>
</feature>
<dbReference type="Pfam" id="PF05383">
    <property type="entry name" value="La"/>
    <property type="match status" value="1"/>
</dbReference>
<dbReference type="InterPro" id="IPR006607">
    <property type="entry name" value="DM15"/>
</dbReference>
<sequence length="744" mass="82546">VSLSIMAETEGSFADDREVIGGFETKSPWKTTASPVETVDAPVMGAHSWPALADAQQPRPKNLPTAAPPCKAIPASIPAPAQGFAGQGKSKGGGKGNPAHKNPSGRHSKSGPKSNQSGPPPPYMMHGVPYHPSPFPPMVPPPHATGPDFPYAAYPPYPVPGAPVAESGNEKKVQASPLPPVLPAPQGDQPWQDQRGFGPRNMPHGAAGPRNFVRPPYMGQAPGFMVGPGPPGFPGPVYYLPVPPPGAIRGYPLRFAPYPVNQADSSGNFLEYFYALSPSLLGGTSSCYAHHIDENLQNDKYLISLMDKQEGWVPIKIIADFKRVKMMTMDLEFIVYALGYSSSVEVQGEKIRRRDEWAKWVPASKRSDSEEKVGDNDGDSPESTTSRDNSEKQSKDTSKPTACSSEGAQPSRTNANGSYILKSSSSEQRNMDDLIEDEDDDIAVDDHDHDIQKLVIVTQNSGRSDGTGISGTKAKNIPKELASTINDGLYYFEQELKNNRPGRKKNNSHLDSRDGKVKGGGLNIKLGENSAANGGEEHSIRRKQNKGTHKNQMAHYPLSGSSPPVGSLPKSFPHFQHPSHQLLEENGFKQEKYLKYRKRCLNERKKLGSGCSEEMNHLYRFWSYFLRETFVPSMYEDFQKFATEDAAGSYNYGLECLFRFYSYGLEKQFNEDLYKDFEQLTLDFYHKGNLYGLEKYWAFHHYRGQKEPIKKHPELEKLLKEEYRSLDDFRAKDSVTSQKENKSH</sequence>
<evidence type="ECO:0000313" key="5">
    <source>
        <dbReference type="EMBL" id="KAH0860282.1"/>
    </source>
</evidence>
<feature type="compositionally biased region" description="Gly residues" evidence="3">
    <location>
        <begin position="85"/>
        <end position="96"/>
    </location>
</feature>
<protein>
    <recommendedName>
        <fullName evidence="4">HTH La-type RNA-binding domain-containing protein</fullName>
    </recommendedName>
</protein>
<dbReference type="PANTHER" id="PTHR22792:SF156">
    <property type="entry name" value="HTH LA-TYPE RNA-BINDING DOMAIN-CONTAINING PROTEIN"/>
    <property type="match status" value="1"/>
</dbReference>
<feature type="compositionally biased region" description="Basic and acidic residues" evidence="3">
    <location>
        <begin position="365"/>
        <end position="375"/>
    </location>
</feature>
<feature type="compositionally biased region" description="Polar residues" evidence="3">
    <location>
        <begin position="399"/>
        <end position="418"/>
    </location>
</feature>
<reference evidence="5 6" key="1">
    <citation type="submission" date="2021-05" db="EMBL/GenBank/DDBJ databases">
        <title>Genome Assembly of Synthetic Allotetraploid Brassica napus Reveals Homoeologous Exchanges between Subgenomes.</title>
        <authorList>
            <person name="Davis J.T."/>
        </authorList>
    </citation>
    <scope>NUCLEOTIDE SEQUENCE [LARGE SCALE GENOMIC DNA]</scope>
    <source>
        <strain evidence="6">cv. Da-Ae</strain>
        <tissue evidence="5">Seedling</tissue>
    </source>
</reference>
<dbReference type="InterPro" id="IPR006630">
    <property type="entry name" value="La_HTH"/>
</dbReference>
<feature type="compositionally biased region" description="Low complexity" evidence="3">
    <location>
        <begin position="557"/>
        <end position="569"/>
    </location>
</feature>
<evidence type="ECO:0000256" key="3">
    <source>
        <dbReference type="SAM" id="MobiDB-lite"/>
    </source>
</evidence>
<feature type="region of interest" description="Disordered" evidence="3">
    <location>
        <begin position="497"/>
        <end position="569"/>
    </location>
</feature>
<gene>
    <name evidence="5" type="ORF">HID58_088543</name>
</gene>
<dbReference type="SMART" id="SM00715">
    <property type="entry name" value="LA"/>
    <property type="match status" value="1"/>
</dbReference>
<dbReference type="InterPro" id="IPR036388">
    <property type="entry name" value="WH-like_DNA-bd_sf"/>
</dbReference>
<feature type="compositionally biased region" description="Basic and acidic residues" evidence="3">
    <location>
        <begin position="388"/>
        <end position="398"/>
    </location>
</feature>
<accession>A0ABQ7XWF9</accession>
<evidence type="ECO:0000256" key="1">
    <source>
        <dbReference type="ARBA" id="ARBA00022884"/>
    </source>
</evidence>